<reference evidence="1 2" key="1">
    <citation type="journal article" date="2016" name="Nat. Commun.">
        <title>Thousands of microbial genomes shed light on interconnected biogeochemical processes in an aquifer system.</title>
        <authorList>
            <person name="Anantharaman K."/>
            <person name="Brown C.T."/>
            <person name="Hug L.A."/>
            <person name="Sharon I."/>
            <person name="Castelle C.J."/>
            <person name="Probst A.J."/>
            <person name="Thomas B.C."/>
            <person name="Singh A."/>
            <person name="Wilkins M.J."/>
            <person name="Karaoz U."/>
            <person name="Brodie E.L."/>
            <person name="Williams K.H."/>
            <person name="Hubbard S.S."/>
            <person name="Banfield J.F."/>
        </authorList>
    </citation>
    <scope>NUCLEOTIDE SEQUENCE [LARGE SCALE GENOMIC DNA]</scope>
</reference>
<dbReference type="PANTHER" id="PTHR28055">
    <property type="entry name" value="ALTERED INHERITANCE OF MITOCHONDRIA PROTEIN 41, MITOCHONDRIAL"/>
    <property type="match status" value="1"/>
</dbReference>
<dbReference type="Gene3D" id="1.10.10.410">
    <property type="match status" value="1"/>
</dbReference>
<dbReference type="SUPFAM" id="SSF89095">
    <property type="entry name" value="GatB/YqeY motif"/>
    <property type="match status" value="1"/>
</dbReference>
<protein>
    <submittedName>
        <fullName evidence="1">Glutamyl-tRNA amidotransferase</fullName>
    </submittedName>
</protein>
<keyword evidence="1" id="KW-0808">Transferase</keyword>
<dbReference type="InterPro" id="IPR023168">
    <property type="entry name" value="GatB_Yqey_C_2"/>
</dbReference>
<sequence length="147" mass="16407">MQLKEQIQSDLKNALRARNELEVSTLRMLLASLINKEKERGLEITDEEAQGILLTEVKKRKEAAEAFAKGGREEMAEKERKEMAILQQYLPEQLAEEEVRKLVKEAIAQTGAKTPQDMGRVMAALMPSVKGRADGAFVSALVKELLA</sequence>
<dbReference type="GO" id="GO:0016884">
    <property type="term" value="F:carbon-nitrogen ligase activity, with glutamine as amido-N-donor"/>
    <property type="evidence" value="ECO:0007669"/>
    <property type="project" value="InterPro"/>
</dbReference>
<dbReference type="InterPro" id="IPR019004">
    <property type="entry name" value="YqeY/Aim41"/>
</dbReference>
<evidence type="ECO:0000313" key="1">
    <source>
        <dbReference type="EMBL" id="OHA64995.1"/>
    </source>
</evidence>
<dbReference type="PANTHER" id="PTHR28055:SF1">
    <property type="entry name" value="ALTERED INHERITANCE OF MITOCHONDRIA PROTEIN 41, MITOCHONDRIAL"/>
    <property type="match status" value="1"/>
</dbReference>
<dbReference type="InterPro" id="IPR042184">
    <property type="entry name" value="YqeY/Aim41_N"/>
</dbReference>
<dbReference type="Gene3D" id="1.10.1510.10">
    <property type="entry name" value="Uncharacterised protein YqeY/AIM41 PF09424, N-terminal domain"/>
    <property type="match status" value="1"/>
</dbReference>
<gene>
    <name evidence="1" type="ORF">A2843_00560</name>
</gene>
<name>A0A1G2QWK5_9BACT</name>
<accession>A0A1G2QWK5</accession>
<comment type="caution">
    <text evidence="1">The sequence shown here is derived from an EMBL/GenBank/DDBJ whole genome shotgun (WGS) entry which is preliminary data.</text>
</comment>
<dbReference type="GO" id="GO:0016740">
    <property type="term" value="F:transferase activity"/>
    <property type="evidence" value="ECO:0007669"/>
    <property type="project" value="UniProtKB-KW"/>
</dbReference>
<evidence type="ECO:0000313" key="2">
    <source>
        <dbReference type="Proteomes" id="UP000178170"/>
    </source>
</evidence>
<dbReference type="Proteomes" id="UP000178170">
    <property type="component" value="Unassembled WGS sequence"/>
</dbReference>
<dbReference type="Pfam" id="PF09424">
    <property type="entry name" value="YqeY"/>
    <property type="match status" value="1"/>
</dbReference>
<dbReference type="EMBL" id="MHTS01000004">
    <property type="protein sequence ID" value="OHA64995.1"/>
    <property type="molecule type" value="Genomic_DNA"/>
</dbReference>
<organism evidence="1 2">
    <name type="scientific">Candidatus Wildermuthbacteria bacterium RIFCSPHIGHO2_01_FULL_48_27b</name>
    <dbReference type="NCBI Taxonomy" id="1802447"/>
    <lineage>
        <taxon>Bacteria</taxon>
        <taxon>Candidatus Wildermuthiibacteriota</taxon>
    </lineage>
</organism>
<dbReference type="AlphaFoldDB" id="A0A1G2QWK5"/>
<proteinExistence type="predicted"/>
<dbReference type="InterPro" id="IPR003789">
    <property type="entry name" value="Asn/Gln_tRNA_amidoTrase-B-like"/>
</dbReference>